<dbReference type="Proteomes" id="UP000887579">
    <property type="component" value="Unplaced"/>
</dbReference>
<protein>
    <submittedName>
        <fullName evidence="2">RAVE complex protein Rav1 C-terminal domain-containing protein</fullName>
    </submittedName>
</protein>
<sequence length="3011" mass="337670">MSIHQVITGALNSGENSFSIGCVDGVSFIACAVGADVAILAPNFDRVQIIPGNETDHGEIVSAVTCCGDSGKIAAVYGLQIRIFEPSQGISTSKIVPYQWHEVHRINVKKRVSTVQWVLEGLRLLVMCSSELILYQHQLLSTAVKDNHSTVTFSINEEKNDSGWDILWKTDLAFEVKVVKFSSDGTLFATCGENDNLVKIWYQQDEPFVGNKAHFTYTYLQHPATVTGFEWRRTSRYMPRKCVQNAIITWCEDNTSRIWKQIPKSDSQLEALIEAVDVVSRTNERTLKKNKSFRIKKARRKLVTKISQLVQKDVSRVRSESSSQSSNLTRSATFADFNVPASTVDSLHFCLVATIDADNDCFLVPSLDSGTPASRQPFVIHWLNNKELIFAMGAEKILTDTVLNEQFEIATRASSKAKNSPETNHDENIDEPSDEQQSSSAPGTPLPDKSPSLPMSRSSTVQDLAVMKDMLDTKLEGLLREWNKCVDVVFSVYPVDGSLLTWTIEWLDDTWRQPTINFASRFPNAFPLTDAASLNLSLYTFNPYNPVYAEVAQRQSPEPHEHHERADRIITRRQIDIPKNTVHLLTSHVNGSLNLWDLTTEENCAFTHILNIVHKSRMCGHRFHISKVIAHPVLPLLLTASQSTTQPEKDNESELILWKVSPVSPLCKSGGVRELSRLTSVSPSAFDCLSWVPAILPSSTLGTICNSPSSCFIASNKGRLCVYQAVVDARGLLAELYSSKIIRKSMSSSDDEITENENIEPKHDLTETFNVVSTQSTAKPGCILFLEDVDSSEHISNDMLMLHVFNEELTLKHSQSPDDHPEFQNSSVIDRSQSSTFVDNYFIVMVVKTETEDRLKMWSLTVSSQIPQPIKNYVDDEDVKNENSQNEKFYPTATPNPPSAAKLEIKSKMVYNERIVLPEDVRVTSCTVAAGHLPSASLYPACRAPYLLVISCTDDHVRFLRCSTKHGEEKLNYDWSYWKMISNDINSDLELDGEVYTISCAHSGRFAAAYHSGAATLGHKVGASLTQNIEVAVFECESSGGVEWLQEDSFNLDKYVIETAGGKSLSNTAYEYHGEDDTALTERIRGLVRLDWVSAEDGSHILTVGIGHTIYLFSQVSRDVAQQNIVMMKETDTKSRGRLRKASSLVGSIHMSNKFVRWMCVRTLELQSADGFPPLPTAMSWVRDGMLIVGLHSEMRIYNQWNLTTCDSKPSRLEKIESKPPTTTTIAITDVDEGRVGSPQASSKATINISRSHSVLEQLSKRAKHDTSSNNKMMKEIMNKVFSSINLNELSSKDDTMLKALSEEGLFEASRLANPMLPQYHPKQLIEMLNSGKTKRVKAILLHMIRTLKQRSVAGVNALQRAASVRRLASIDATSMDVNDMQLQNQRSLQVLDDDNADYEEIGNIPPLPLFALLEADETVTGDEKAANINQNEEAYDTLFVAENDEEDLDDLLTDGYDAMSRRSRSRQSSGSFDQPSAPTKVDVSFTARHCRILTELLTHMQLPGLSSVDQMHLLSIADTLSHFSSSTIDRLIQANAAFNTSNHATASEAGTSKGVESVDECGLRFLMAMKQHEYLLRCLPLKQRQQLRSKGLSTAHIIWALHSDSETELYNAIPCVQKSQESWEELRSYGLAWWLKDANALRNCVERMAKTAFQQNQDPMDAALYYLSLKKKNVITHLFKTIHDQAKADFFRNDFTELKWKKAAEKNAFVLMGKQKFRQAAALFLLAGSLTDAIKQLLKLRDIQLAMVVIRLFESDPERQSSIINEILCNEVLGIHTDHLKRTSVNSPTEASFMSPTNNTHSNDAFERSMAYWLVKNYAKSASTLLEEANKTSFSVNGGFTGCSLSDIFNLYSYLRRHPLVTRQRLTDAGIQTGSTEKVFQLARELESRVTPSERRLFFRTASVHMASGCPLLALDVLLRLPKQLGDFLPDDGNIADALNEGKKSIMITKTVEEPQNVNNFDWSAPTNVVKDDELKLDWSDEEAEDEESEPKEEKINHAEEPVVENHIENHVNGEVKPARSIDFIAQHLKFVAALRVFMEELATLASGFEVDGGQLRCELFRWLEKECIVLRDICDYQMDLVINVPDFHDDIVSDLNDLRNITLNDLRLDQQGSYCRSPARRRLWLSAHQKLIRTFTSYCALHGAQNYRLTSVLMELLLLLLELQQDKTIWSQRDDSSPKVRPFPLLVGSLWNCRMFLSSPLHFIETQSTDLLLTIIEFSQPLGFDLSLPKVYELYNLCQGLSSCLYQSLTDIDNSWTSGNPEGSVNNMRRYNSFNAASEDMPVVSQPCRWPGVQSFIALLECEKDEDCPNLQQLIAECFVAISMSLFCYSFSLYDSRWLFRLMAHDINAKAFGTIFGGAGEQKLRPVPSRPPPPRPDQNSSSQGDSIRAKLHAKVFGVGPQPDNRRREGSQSEQVISCWLPPKKHVVQFFAEKVELYGDESEYDYESDDAQSVESDGEEEGHEKEPRPHDSPNSYAWHLMRLALALQQMHRMKQFIQLIGFDLNDLPSTSPRMSKVLKVLESWIEQLNETLERYPGGCPANFLPNPYVDVDVSTHNVPLLRKYRLLIEAGNTPFEYDSKGVKAVKRLWSYLVRQENLSGHFIKFIFEKNGAKDIGKESSVASGANSNTSKDSQTVVKIMHREQEPILAFATSNVKPSWIAVSNGREIQEISMDTLFEEQQNLADNRTSYLNNRVALDIALEKNAKDTLRDNDDYQVLLDGKIKTNTSFLRKRQVNGVRRLEAHPTLPYYVSGASDGSILLWEWGLEQPLFTARSAGQYAKVTKLAFSLNGNKFAAVDGDGLLCMWQAAQSVAVRKPYFNQKCHTKAAADVKFLGQTSSLLVTVGHSSGDANVTLWDTLMPSSKATVHSFVGHQDGAMCVAYLANSQTIVSGGRHGEICLWDIRQRQLRTTVRAFDSASVVKALCIDPNGDYIIVGSSDGDIKMYNTDSTPSLLYNFTGEHAARGGFSLRQVGIQGIQQLSVDSSLRLFSCGADCSLKFRPLLSVVQNFS</sequence>
<reference evidence="2" key="1">
    <citation type="submission" date="2022-11" db="UniProtKB">
        <authorList>
            <consortium name="WormBaseParasite"/>
        </authorList>
    </citation>
    <scope>IDENTIFICATION</scope>
</reference>
<evidence type="ECO:0000313" key="1">
    <source>
        <dbReference type="Proteomes" id="UP000887579"/>
    </source>
</evidence>
<proteinExistence type="predicted"/>
<dbReference type="WBParaSite" id="ES5_v2.g13440.t1">
    <property type="protein sequence ID" value="ES5_v2.g13440.t1"/>
    <property type="gene ID" value="ES5_v2.g13440"/>
</dbReference>
<evidence type="ECO:0000313" key="2">
    <source>
        <dbReference type="WBParaSite" id="ES5_v2.g13440.t1"/>
    </source>
</evidence>
<name>A0AC34F836_9BILA</name>
<organism evidence="1 2">
    <name type="scientific">Panagrolaimus sp. ES5</name>
    <dbReference type="NCBI Taxonomy" id="591445"/>
    <lineage>
        <taxon>Eukaryota</taxon>
        <taxon>Metazoa</taxon>
        <taxon>Ecdysozoa</taxon>
        <taxon>Nematoda</taxon>
        <taxon>Chromadorea</taxon>
        <taxon>Rhabditida</taxon>
        <taxon>Tylenchina</taxon>
        <taxon>Panagrolaimomorpha</taxon>
        <taxon>Panagrolaimoidea</taxon>
        <taxon>Panagrolaimidae</taxon>
        <taxon>Panagrolaimus</taxon>
    </lineage>
</organism>
<accession>A0AC34F836</accession>